<keyword evidence="4" id="KW-1003">Cell membrane</keyword>
<dbReference type="InterPro" id="IPR027463">
    <property type="entry name" value="AcrB_DN_DC_subdom"/>
</dbReference>
<evidence type="ECO:0000256" key="7">
    <source>
        <dbReference type="ARBA" id="ARBA00022989"/>
    </source>
</evidence>
<feature type="transmembrane region" description="Helical" evidence="9">
    <location>
        <begin position="367"/>
        <end position="388"/>
    </location>
</feature>
<dbReference type="PANTHER" id="PTHR32063:SF76">
    <property type="entry name" value="EFFLUX PUMP MEMBRANE TRANSPORTER"/>
    <property type="match status" value="1"/>
</dbReference>
<comment type="subcellular location">
    <subcellularLocation>
        <location evidence="1 9">Cell inner membrane</location>
        <topology evidence="1 9">Multi-pass membrane protein</topology>
    </subcellularLocation>
</comment>
<name>A0A2C6CRR0_9GAMM</name>
<feature type="transmembrane region" description="Helical" evidence="9">
    <location>
        <begin position="892"/>
        <end position="912"/>
    </location>
</feature>
<feature type="transmembrane region" description="Helical" evidence="9">
    <location>
        <begin position="918"/>
        <end position="939"/>
    </location>
</feature>
<gene>
    <name evidence="11" type="ORF">CRN84_08525</name>
</gene>
<dbReference type="Gene3D" id="1.20.1640.10">
    <property type="entry name" value="Multidrug efflux transporter AcrB transmembrane domain"/>
    <property type="match status" value="2"/>
</dbReference>
<sequence>MLHFFIHRPKFAIVISLVIALIGAVSVYILPVEQYPDIAPPVVSVSAVYPGASARDVVQAVASPLEAQVNGVSNMMYMESSSANNGGYQLNITFASGTDPDMAAVEVQNRISQVSARLPAEVNNQGISVRKRASNLLLGISVYSPNKTHDNLFVSNYTTIQLRDALARVNGVGDVQVFGARDYSMRVWLDPQKMESLNVSVQDIVTALQQQNVQAAAGQIGVTPISDRQQQSLTISGQGGMTTPAEFSNVIIRTNSSGGSVRVRDVARVELGAENYQINASLNQMDSAFLGVYPAPGANALNVAHDIQQEMKRLSARFPDDLAYGIKYDSTVPVTATLNEIIISLTLTLIIVLAVVYLFLQSLRATFIVALTMPVALLGTFAALYVFGYSANTLSLFAIILALTIVVDDAIVVVENVERILLLDDSLTPTDATRKAISQIAGPIIATTLVLMAVFVPIAVLPGIVGELYRQFAVTLSAAVIFSSINALTLTPALCSILLKRRTLSESGFFGHFNRNFDRLRDGYVTLTGHISYKAYISVIAVILVCFASWWGYSKLPASFLPEEDQGYFFVNVQLPDGASLNRTQAVMDQMHEVINNDAAIEDVIKITGFSLLTGTNSSNVGFAIVMLKPWEDRRHIDGIVADLQAQLSAVPSAMIMVIQPPSIAGLGNASGFDLRIQALDGQSPQELAQVSQGIIFAANQHPQLNRVFTTFSASVPEIELSIDRERAALLQVPVSRIFNTLQTSFGGMSIGDFAHSNRMFRVQVQKDMDFRQQMEQINHVTVRSDTGALVNLANIITLRPSLGAPFISNFNQFPAISVSGLAADGFSSGQAMTAMESVLDANLPAGYSYAWSGMSFQEQQSQGQAVYIYAAALIFAYLFLVAQYESWTIPLVVKLSVIFAIAGAIFGLSIAGFANDVYVQIGLILLIGLAAKNAILIVEFSKARREEGASIVEAAQDGAKQRFRAVMMTAISFILGVLPLVFASGAGAMSRQIIGITVFWGMLMATAVGILFIPAFYLHLQRLREWVKSRGKPS</sequence>
<dbReference type="RefSeq" id="WP_029094838.1">
    <property type="nucleotide sequence ID" value="NZ_PDDX01000001.1"/>
</dbReference>
<evidence type="ECO:0000256" key="3">
    <source>
        <dbReference type="ARBA" id="ARBA00022448"/>
    </source>
</evidence>
<feature type="transmembrane region" description="Helical" evidence="9">
    <location>
        <begin position="394"/>
        <end position="414"/>
    </location>
</feature>
<proteinExistence type="inferred from homology"/>
<dbReference type="InterPro" id="IPR000731">
    <property type="entry name" value="SSD"/>
</dbReference>
<dbReference type="FunFam" id="3.30.70.1430:FF:000001">
    <property type="entry name" value="Efflux pump membrane transporter"/>
    <property type="match status" value="1"/>
</dbReference>
<dbReference type="Pfam" id="PF00873">
    <property type="entry name" value="ACR_tran"/>
    <property type="match status" value="1"/>
</dbReference>
<keyword evidence="6 9" id="KW-0812">Transmembrane</keyword>
<dbReference type="STRING" id="1111728.GCA_000427805_02112"/>
<dbReference type="SUPFAM" id="SSF82714">
    <property type="entry name" value="Multidrug efflux transporter AcrB TolC docking domain, DN and DC subdomains"/>
    <property type="match status" value="2"/>
</dbReference>
<dbReference type="OrthoDB" id="9757904at2"/>
<evidence type="ECO:0000259" key="10">
    <source>
        <dbReference type="PROSITE" id="PS50156"/>
    </source>
</evidence>
<reference evidence="12" key="1">
    <citation type="submission" date="2017-09" db="EMBL/GenBank/DDBJ databases">
        <title>FDA dAtabase for Regulatory Grade micrObial Sequences (FDA-ARGOS): Supporting development and validation of Infectious Disease Dx tests.</title>
        <authorList>
            <person name="Minogue T."/>
            <person name="Wolcott M."/>
            <person name="Wasieloski L."/>
            <person name="Aguilar W."/>
            <person name="Moore D."/>
            <person name="Tallon L."/>
            <person name="Sadzewicz L."/>
            <person name="Ott S."/>
            <person name="Zhao X."/>
            <person name="Nagaraj S."/>
            <person name="Vavikolanu K."/>
            <person name="Aluvathingal J."/>
            <person name="Nadendla S."/>
            <person name="Sichtig H."/>
        </authorList>
    </citation>
    <scope>NUCLEOTIDE SEQUENCE [LARGE SCALE GENOMIC DNA]</scope>
    <source>
        <strain evidence="12">FDAARGOS_387</strain>
    </source>
</reference>
<dbReference type="InterPro" id="IPR001036">
    <property type="entry name" value="Acrflvin-R"/>
</dbReference>
<dbReference type="SUPFAM" id="SSF82866">
    <property type="entry name" value="Multidrug efflux transporter AcrB transmembrane domain"/>
    <property type="match status" value="2"/>
</dbReference>
<feature type="transmembrane region" description="Helical" evidence="9">
    <location>
        <begin position="341"/>
        <end position="360"/>
    </location>
</feature>
<evidence type="ECO:0000256" key="5">
    <source>
        <dbReference type="ARBA" id="ARBA00022519"/>
    </source>
</evidence>
<feature type="transmembrane region" description="Helical" evidence="9">
    <location>
        <begin position="471"/>
        <end position="499"/>
    </location>
</feature>
<dbReference type="NCBIfam" id="TIGR00915">
    <property type="entry name" value="2A0602"/>
    <property type="match status" value="1"/>
</dbReference>
<evidence type="ECO:0000256" key="4">
    <source>
        <dbReference type="ARBA" id="ARBA00022475"/>
    </source>
</evidence>
<accession>A0A2C6CRR0</accession>
<evidence type="ECO:0000313" key="12">
    <source>
        <dbReference type="Proteomes" id="UP000224974"/>
    </source>
</evidence>
<dbReference type="GO" id="GO:0009636">
    <property type="term" value="P:response to toxic substance"/>
    <property type="evidence" value="ECO:0007669"/>
    <property type="project" value="UniProtKB-ARBA"/>
</dbReference>
<feature type="transmembrane region" description="Helical" evidence="9">
    <location>
        <begin position="867"/>
        <end position="885"/>
    </location>
</feature>
<feature type="transmembrane region" description="Helical" evidence="9">
    <location>
        <begin position="12"/>
        <end position="30"/>
    </location>
</feature>
<evidence type="ECO:0000256" key="2">
    <source>
        <dbReference type="ARBA" id="ARBA00010942"/>
    </source>
</evidence>
<keyword evidence="5 9" id="KW-0997">Cell inner membrane</keyword>
<dbReference type="AlphaFoldDB" id="A0A2C6CRR0"/>
<dbReference type="GO" id="GO:0005886">
    <property type="term" value="C:plasma membrane"/>
    <property type="evidence" value="ECO:0007669"/>
    <property type="project" value="UniProtKB-SubCell"/>
</dbReference>
<feature type="transmembrane region" description="Helical" evidence="9">
    <location>
        <begin position="535"/>
        <end position="553"/>
    </location>
</feature>
<dbReference type="GO" id="GO:0042910">
    <property type="term" value="F:xenobiotic transmembrane transporter activity"/>
    <property type="evidence" value="ECO:0007669"/>
    <property type="project" value="TreeGrafter"/>
</dbReference>
<feature type="transmembrane region" description="Helical" evidence="9">
    <location>
        <begin position="994"/>
        <end position="1021"/>
    </location>
</feature>
<protein>
    <recommendedName>
        <fullName evidence="9">Efflux pump membrane transporter</fullName>
    </recommendedName>
</protein>
<keyword evidence="12" id="KW-1185">Reference proteome</keyword>
<keyword evidence="7 9" id="KW-1133">Transmembrane helix</keyword>
<feature type="transmembrane region" description="Helical" evidence="9">
    <location>
        <begin position="444"/>
        <end position="465"/>
    </location>
</feature>
<comment type="similarity">
    <text evidence="2 9">Belongs to the resistance-nodulation-cell division (RND) (TC 2.A.6) family.</text>
</comment>
<dbReference type="Gene3D" id="3.30.70.1430">
    <property type="entry name" value="Multidrug efflux transporter AcrB pore domain"/>
    <property type="match status" value="2"/>
</dbReference>
<evidence type="ECO:0000256" key="9">
    <source>
        <dbReference type="RuleBase" id="RU364070"/>
    </source>
</evidence>
<evidence type="ECO:0000313" key="11">
    <source>
        <dbReference type="EMBL" id="PHI29369.1"/>
    </source>
</evidence>
<dbReference type="EMBL" id="PDDX01000001">
    <property type="protein sequence ID" value="PHI29369.1"/>
    <property type="molecule type" value="Genomic_DNA"/>
</dbReference>
<dbReference type="GO" id="GO:0015562">
    <property type="term" value="F:efflux transmembrane transporter activity"/>
    <property type="evidence" value="ECO:0007669"/>
    <property type="project" value="InterPro"/>
</dbReference>
<dbReference type="PROSITE" id="PS50156">
    <property type="entry name" value="SSD"/>
    <property type="match status" value="1"/>
</dbReference>
<keyword evidence="3 9" id="KW-0813">Transport</keyword>
<evidence type="ECO:0000256" key="1">
    <source>
        <dbReference type="ARBA" id="ARBA00004429"/>
    </source>
</evidence>
<dbReference type="Gene3D" id="3.30.2090.10">
    <property type="entry name" value="Multidrug efflux transporter AcrB TolC docking domain, DN and DC subdomains"/>
    <property type="match status" value="2"/>
</dbReference>
<dbReference type="PANTHER" id="PTHR32063">
    <property type="match status" value="1"/>
</dbReference>
<comment type="caution">
    <text evidence="11">The sequence shown here is derived from an EMBL/GenBank/DDBJ whole genome shotgun (WGS) entry which is preliminary data.</text>
</comment>
<dbReference type="Proteomes" id="UP000224974">
    <property type="component" value="Unassembled WGS sequence"/>
</dbReference>
<dbReference type="Gene3D" id="3.30.70.1320">
    <property type="entry name" value="Multidrug efflux transporter AcrB pore domain like"/>
    <property type="match status" value="1"/>
</dbReference>
<keyword evidence="8 9" id="KW-0472">Membrane</keyword>
<dbReference type="InterPro" id="IPR004764">
    <property type="entry name" value="MdtF-like"/>
</dbReference>
<evidence type="ECO:0000256" key="8">
    <source>
        <dbReference type="ARBA" id="ARBA00023136"/>
    </source>
</evidence>
<dbReference type="Gene3D" id="3.30.70.1440">
    <property type="entry name" value="Multidrug efflux transporter AcrB pore domain"/>
    <property type="match status" value="1"/>
</dbReference>
<dbReference type="PRINTS" id="PR00702">
    <property type="entry name" value="ACRIFLAVINRP"/>
</dbReference>
<dbReference type="SUPFAM" id="SSF82693">
    <property type="entry name" value="Multidrug efflux transporter AcrB pore domain, PN1, PN2, PC1 and PC2 subdomains"/>
    <property type="match status" value="4"/>
</dbReference>
<feature type="domain" description="SSD" evidence="10">
    <location>
        <begin position="371"/>
        <end position="497"/>
    </location>
</feature>
<evidence type="ECO:0000256" key="6">
    <source>
        <dbReference type="ARBA" id="ARBA00022692"/>
    </source>
</evidence>
<organism evidence="11 12">
    <name type="scientific">Budvicia aquatica</name>
    <dbReference type="NCBI Taxonomy" id="82979"/>
    <lineage>
        <taxon>Bacteria</taxon>
        <taxon>Pseudomonadati</taxon>
        <taxon>Pseudomonadota</taxon>
        <taxon>Gammaproteobacteria</taxon>
        <taxon>Enterobacterales</taxon>
        <taxon>Budviciaceae</taxon>
        <taxon>Budvicia</taxon>
    </lineage>
</organism>
<feature type="transmembrane region" description="Helical" evidence="9">
    <location>
        <begin position="966"/>
        <end position="988"/>
    </location>
</feature>